<name>A0A645HN25_9ZZZZ</name>
<organism evidence="1">
    <name type="scientific">bioreactor metagenome</name>
    <dbReference type="NCBI Taxonomy" id="1076179"/>
    <lineage>
        <taxon>unclassified sequences</taxon>
        <taxon>metagenomes</taxon>
        <taxon>ecological metagenomes</taxon>
    </lineage>
</organism>
<comment type="caution">
    <text evidence="1">The sequence shown here is derived from an EMBL/GenBank/DDBJ whole genome shotgun (WGS) entry which is preliminary data.</text>
</comment>
<dbReference type="EMBL" id="VSSQ01096718">
    <property type="protein sequence ID" value="MPN40357.1"/>
    <property type="molecule type" value="Genomic_DNA"/>
</dbReference>
<dbReference type="InterPro" id="IPR043129">
    <property type="entry name" value="ATPase_NBD"/>
</dbReference>
<dbReference type="Gene3D" id="3.30.420.40">
    <property type="match status" value="1"/>
</dbReference>
<dbReference type="SUPFAM" id="SSF53067">
    <property type="entry name" value="Actin-like ATPase domain"/>
    <property type="match status" value="1"/>
</dbReference>
<protein>
    <submittedName>
        <fullName evidence="1">Uncharacterized protein</fullName>
    </submittedName>
</protein>
<dbReference type="AlphaFoldDB" id="A0A645HN25"/>
<gene>
    <name evidence="1" type="ORF">SDC9_187893</name>
</gene>
<accession>A0A645HN25</accession>
<evidence type="ECO:0000313" key="1">
    <source>
        <dbReference type="EMBL" id="MPN40357.1"/>
    </source>
</evidence>
<proteinExistence type="predicted"/>
<reference evidence="1" key="1">
    <citation type="submission" date="2019-08" db="EMBL/GenBank/DDBJ databases">
        <authorList>
            <person name="Kucharzyk K."/>
            <person name="Murdoch R.W."/>
            <person name="Higgins S."/>
            <person name="Loffler F."/>
        </authorList>
    </citation>
    <scope>NUCLEOTIDE SEQUENCE</scope>
</reference>
<dbReference type="Pfam" id="PF00480">
    <property type="entry name" value="ROK"/>
    <property type="match status" value="1"/>
</dbReference>
<dbReference type="InterPro" id="IPR000600">
    <property type="entry name" value="ROK"/>
</dbReference>
<sequence length="122" mass="13938">MSALGERPIESIEYTDVFEASGAGDALSREVSVYIARWFAAALKSIFVTFDPQIVVFQGYFAFADEHFKTALLEEVRKFLYYPSNHKLELIFDRRSWAEVETVGAVAALNTRIMEDIRVFTE</sequence>